<evidence type="ECO:0000313" key="3">
    <source>
        <dbReference type="EMBL" id="GHE60763.1"/>
    </source>
</evidence>
<evidence type="ECO:0000256" key="2">
    <source>
        <dbReference type="SAM" id="SignalP"/>
    </source>
</evidence>
<reference evidence="4" key="1">
    <citation type="journal article" date="2019" name="Int. J. Syst. Evol. Microbiol.">
        <title>The Global Catalogue of Microorganisms (GCM) 10K type strain sequencing project: providing services to taxonomists for standard genome sequencing and annotation.</title>
        <authorList>
            <consortium name="The Broad Institute Genomics Platform"/>
            <consortium name="The Broad Institute Genome Sequencing Center for Infectious Disease"/>
            <person name="Wu L."/>
            <person name="Ma J."/>
        </authorList>
    </citation>
    <scope>NUCLEOTIDE SEQUENCE [LARGE SCALE GENOMIC DNA]</scope>
    <source>
        <strain evidence="4">CGMCC 1.15111</strain>
    </source>
</reference>
<organism evidence="3 4">
    <name type="scientific">Roseivirga thermotolerans</name>
    <dbReference type="NCBI Taxonomy" id="1758176"/>
    <lineage>
        <taxon>Bacteria</taxon>
        <taxon>Pseudomonadati</taxon>
        <taxon>Bacteroidota</taxon>
        <taxon>Cytophagia</taxon>
        <taxon>Cytophagales</taxon>
        <taxon>Roseivirgaceae</taxon>
        <taxon>Roseivirga</taxon>
    </lineage>
</organism>
<feature type="chain" id="PRO_5045596831" description="Adhesin domain-containing protein" evidence="2">
    <location>
        <begin position="26"/>
        <end position="260"/>
    </location>
</feature>
<keyword evidence="2" id="KW-0732">Signal</keyword>
<accession>A0ABQ3I8K8</accession>
<dbReference type="EMBL" id="BNAG01000002">
    <property type="protein sequence ID" value="GHE60763.1"/>
    <property type="molecule type" value="Genomic_DNA"/>
</dbReference>
<comment type="caution">
    <text evidence="3">The sequence shown here is derived from an EMBL/GenBank/DDBJ whole genome shotgun (WGS) entry which is preliminary data.</text>
</comment>
<protein>
    <recommendedName>
        <fullName evidence="5">Adhesin domain-containing protein</fullName>
    </recommendedName>
</protein>
<feature type="compositionally biased region" description="Basic and acidic residues" evidence="1">
    <location>
        <begin position="64"/>
        <end position="73"/>
    </location>
</feature>
<evidence type="ECO:0000313" key="4">
    <source>
        <dbReference type="Proteomes" id="UP000658258"/>
    </source>
</evidence>
<sequence>MKMNKLNRMVMAVLFTAATLTGLNAQEFKLDVSNPSGKTLILKELNRVAVEAHDGNQVLMTSENHGDHPERAQGLKPLSARGEDNTGIGLNVTTSGNEVTVFQAARRSQGKYVIKVPKGMKVQIEHTGQHEGGKIEVSGLSTELEISGRYNSVYLKNITGPALVNTIYGKIEADFASLSQKGPTSLVSVYSTVDVTLPTNTKANLLVKTPYGEAYSDLNIEFPKTEEMRKISSAIEGTLNGGGVELELKASYGNVYLRKK</sequence>
<evidence type="ECO:0000256" key="1">
    <source>
        <dbReference type="SAM" id="MobiDB-lite"/>
    </source>
</evidence>
<feature type="region of interest" description="Disordered" evidence="1">
    <location>
        <begin position="61"/>
        <end position="80"/>
    </location>
</feature>
<dbReference type="Proteomes" id="UP000658258">
    <property type="component" value="Unassembled WGS sequence"/>
</dbReference>
<gene>
    <name evidence="3" type="ORF">GCM10011340_14590</name>
</gene>
<feature type="signal peptide" evidence="2">
    <location>
        <begin position="1"/>
        <end position="25"/>
    </location>
</feature>
<keyword evidence="4" id="KW-1185">Reference proteome</keyword>
<evidence type="ECO:0008006" key="5">
    <source>
        <dbReference type="Google" id="ProtNLM"/>
    </source>
</evidence>
<proteinExistence type="predicted"/>
<name>A0ABQ3I8K8_9BACT</name>